<organism evidence="2 3">
    <name type="scientific">Planotetraspora kaengkrachanensis</name>
    <dbReference type="NCBI Taxonomy" id="575193"/>
    <lineage>
        <taxon>Bacteria</taxon>
        <taxon>Bacillati</taxon>
        <taxon>Actinomycetota</taxon>
        <taxon>Actinomycetes</taxon>
        <taxon>Streptosporangiales</taxon>
        <taxon>Streptosporangiaceae</taxon>
        <taxon>Planotetraspora</taxon>
    </lineage>
</organism>
<feature type="transmembrane region" description="Helical" evidence="1">
    <location>
        <begin position="53"/>
        <end position="75"/>
    </location>
</feature>
<protein>
    <submittedName>
        <fullName evidence="2">Uncharacterized protein</fullName>
    </submittedName>
</protein>
<name>A0A8J3PU03_9ACTN</name>
<keyword evidence="3" id="KW-1185">Reference proteome</keyword>
<evidence type="ECO:0000256" key="1">
    <source>
        <dbReference type="SAM" id="Phobius"/>
    </source>
</evidence>
<keyword evidence="1" id="KW-0472">Membrane</keyword>
<dbReference type="EMBL" id="BONV01000017">
    <property type="protein sequence ID" value="GIG80991.1"/>
    <property type="molecule type" value="Genomic_DNA"/>
</dbReference>
<reference evidence="2 3" key="1">
    <citation type="submission" date="2021-01" db="EMBL/GenBank/DDBJ databases">
        <title>Whole genome shotgun sequence of Planotetraspora kaengkrachanensis NBRC 104272.</title>
        <authorList>
            <person name="Komaki H."/>
            <person name="Tamura T."/>
        </authorList>
    </citation>
    <scope>NUCLEOTIDE SEQUENCE [LARGE SCALE GENOMIC DNA]</scope>
    <source>
        <strain evidence="2 3">NBRC 104272</strain>
    </source>
</reference>
<evidence type="ECO:0000313" key="2">
    <source>
        <dbReference type="EMBL" id="GIG80991.1"/>
    </source>
</evidence>
<keyword evidence="1" id="KW-0812">Transmembrane</keyword>
<dbReference type="AlphaFoldDB" id="A0A8J3PU03"/>
<feature type="transmembrane region" description="Helical" evidence="1">
    <location>
        <begin position="12"/>
        <end position="41"/>
    </location>
</feature>
<sequence length="155" mass="16419">MAHSVTFIMFDFLLVPLLFLPLAAPAFLLLAAGVVVHTAVVTARGRRPRPAALWARLAVVALCVGLAVYGMGLLFGGVMWMSQPEDLCLVSGLLYSGSPEPASLWPLHNPACEHGGVPVDLVPGYVNPVVYAAIGLFGASVAGMVVSRRRLRRTV</sequence>
<dbReference type="Proteomes" id="UP000630097">
    <property type="component" value="Unassembled WGS sequence"/>
</dbReference>
<feature type="transmembrane region" description="Helical" evidence="1">
    <location>
        <begin position="129"/>
        <end position="147"/>
    </location>
</feature>
<accession>A0A8J3PU03</accession>
<proteinExistence type="predicted"/>
<evidence type="ECO:0000313" key="3">
    <source>
        <dbReference type="Proteomes" id="UP000630097"/>
    </source>
</evidence>
<keyword evidence="1" id="KW-1133">Transmembrane helix</keyword>
<comment type="caution">
    <text evidence="2">The sequence shown here is derived from an EMBL/GenBank/DDBJ whole genome shotgun (WGS) entry which is preliminary data.</text>
</comment>
<gene>
    <name evidence="2" type="ORF">Pka01_41180</name>
</gene>